<name>A0ABP8VG84_9PSEU</name>
<dbReference type="RefSeq" id="WP_346055808.1">
    <property type="nucleotide sequence ID" value="NZ_BAABIB010000120.1"/>
</dbReference>
<organism evidence="1 2">
    <name type="scientific">Amycolatopsis dongchuanensis</name>
    <dbReference type="NCBI Taxonomy" id="1070866"/>
    <lineage>
        <taxon>Bacteria</taxon>
        <taxon>Bacillati</taxon>
        <taxon>Actinomycetota</taxon>
        <taxon>Actinomycetes</taxon>
        <taxon>Pseudonocardiales</taxon>
        <taxon>Pseudonocardiaceae</taxon>
        <taxon>Amycolatopsis</taxon>
    </lineage>
</organism>
<proteinExistence type="predicted"/>
<sequence>MVPPSVWLREGWSRSVYSGSGLNNRSPSFPPSSGIGGAEIGLRHWVVLPSATDGLVMVDLVRDAGQPEGVGTLVAQALEGVIDAFDLTESADQAYTELLHCGLPSP</sequence>
<dbReference type="EMBL" id="BAABIB010000120">
    <property type="protein sequence ID" value="GAA4661506.1"/>
    <property type="molecule type" value="Genomic_DNA"/>
</dbReference>
<protein>
    <submittedName>
        <fullName evidence="1">Uncharacterized protein</fullName>
    </submittedName>
</protein>
<evidence type="ECO:0000313" key="1">
    <source>
        <dbReference type="EMBL" id="GAA4661506.1"/>
    </source>
</evidence>
<comment type="caution">
    <text evidence="1">The sequence shown here is derived from an EMBL/GenBank/DDBJ whole genome shotgun (WGS) entry which is preliminary data.</text>
</comment>
<accession>A0ABP8VG84</accession>
<evidence type="ECO:0000313" key="2">
    <source>
        <dbReference type="Proteomes" id="UP001500192"/>
    </source>
</evidence>
<gene>
    <name evidence="1" type="ORF">GCM10023214_62240</name>
</gene>
<dbReference type="Proteomes" id="UP001500192">
    <property type="component" value="Unassembled WGS sequence"/>
</dbReference>
<reference evidence="2" key="1">
    <citation type="journal article" date="2019" name="Int. J. Syst. Evol. Microbiol.">
        <title>The Global Catalogue of Microorganisms (GCM) 10K type strain sequencing project: providing services to taxonomists for standard genome sequencing and annotation.</title>
        <authorList>
            <consortium name="The Broad Institute Genomics Platform"/>
            <consortium name="The Broad Institute Genome Sequencing Center for Infectious Disease"/>
            <person name="Wu L."/>
            <person name="Ma J."/>
        </authorList>
    </citation>
    <scope>NUCLEOTIDE SEQUENCE [LARGE SCALE GENOMIC DNA]</scope>
    <source>
        <strain evidence="2">JCM 18054</strain>
    </source>
</reference>
<keyword evidence="2" id="KW-1185">Reference proteome</keyword>